<dbReference type="EMBL" id="JAVXUP010004221">
    <property type="protein sequence ID" value="KAK2997384.1"/>
    <property type="molecule type" value="Genomic_DNA"/>
</dbReference>
<feature type="compositionally biased region" description="Basic and acidic residues" evidence="8">
    <location>
        <begin position="948"/>
        <end position="971"/>
    </location>
</feature>
<feature type="compositionally biased region" description="Low complexity" evidence="8">
    <location>
        <begin position="1088"/>
        <end position="1101"/>
    </location>
</feature>
<dbReference type="InterPro" id="IPR027523">
    <property type="entry name" value="CLU_prot"/>
</dbReference>
<feature type="compositionally biased region" description="Basic and acidic residues" evidence="8">
    <location>
        <begin position="277"/>
        <end position="289"/>
    </location>
</feature>
<feature type="region of interest" description="Disordered" evidence="8">
    <location>
        <begin position="1639"/>
        <end position="1661"/>
    </location>
</feature>
<reference evidence="10" key="1">
    <citation type="submission" date="2022-12" db="EMBL/GenBank/DDBJ databases">
        <title>Draft genome assemblies for two species of Escallonia (Escalloniales).</title>
        <authorList>
            <person name="Chanderbali A."/>
            <person name="Dervinis C."/>
            <person name="Anghel I."/>
            <person name="Soltis D."/>
            <person name="Soltis P."/>
            <person name="Zapata F."/>
        </authorList>
    </citation>
    <scope>NUCLEOTIDE SEQUENCE</scope>
    <source>
        <strain evidence="10">UCBG64.0493</strain>
        <tissue evidence="10">Leaf</tissue>
    </source>
</reference>
<keyword evidence="5 7" id="KW-0802">TPR repeat</keyword>
<evidence type="ECO:0000256" key="2">
    <source>
        <dbReference type="ARBA" id="ARBA00004514"/>
    </source>
</evidence>
<feature type="region of interest" description="Disordered" evidence="8">
    <location>
        <begin position="1"/>
        <end position="21"/>
    </location>
</feature>
<evidence type="ECO:0000256" key="7">
    <source>
        <dbReference type="PROSITE-ProRule" id="PRU00339"/>
    </source>
</evidence>
<keyword evidence="11" id="KW-1185">Reference proteome</keyword>
<dbReference type="Gene3D" id="1.25.40.10">
    <property type="entry name" value="Tetratricopeptide repeat domain"/>
    <property type="match status" value="1"/>
</dbReference>
<feature type="non-terminal residue" evidence="10">
    <location>
        <position position="1"/>
    </location>
</feature>
<feature type="compositionally biased region" description="Basic and acidic residues" evidence="8">
    <location>
        <begin position="925"/>
        <end position="935"/>
    </location>
</feature>
<sequence length="1661" mass="180846">LPTEDENWGGNGGGQGRDGKHDYRQWAKEFSILAAMSCKTPEERQIRDRKAFLLHSLFVDVSVFKAVAAIRHVIDTKHSSASGPDVLLSHEERVGDLLIKVTRDVPNASTKLDGKNDGSQVLGMSLEELARRNLLKGITADESATVHDTSTLCIVVVRHCGYTAVVKVAAEVNWNGTSVPQDIDIEDQPDGGANALNVNSLRMILHKASTPQSSGAIQRSQGTDAEELRSARSLVRKVLEESLLELQGEPSEQTQSIRWELGACWVQHLQNQASGKAESKKTEEAKAEPAVKGLGKHGGLLKEIKKKSEDRISKNEQGKEVAVNTGHDMNTKPDIINQKEKEKLEDREILWRKLLPEAAYLRLKESETGLHNKSPDELIEMAHKYYADTALPKLVADFGSLELSPVDGRTLTDFMHTRGLQMHSLGRVVELADKLPHVQSLCIHEMVVRAYKHILQAVVAAVDNVADLAGSLASSLNTLLGTAPMDGADADMSTDDTLKWKWVETFLSKRFGWQWKSESRHDLRKFSILRGLCHKVGLELVPRDYDMESVSPFKKSDIISMVPVYKHVACSSADGRTLLESSKTSLDKGKLEDAVNYGTKALSRLVSVCGPYHRMTAGAYSLLAVVLYHTGDFNQATIYQQKALDINERELGLDHPDTMKSYGDLAVFYYRLQHTELALKYVNRALYLLHLTCGPSHPNTAATYINVAMMEEGLGNVHVALRYLHEALKCNQRLLGADHIQVLSLSPSLPPSLTLWCLNTAASYHAIAIALSLMEAYTLSVQHEQTTLQILQAKLGPDDLRTQDAAAWLEYFESKALEQQEAARNGTPKPDASISSKGHLRQVFTLFSIVLFLALTGNNEILAFFFLQTLSDYCNLNFLNFAVFLVSDLLDYIAPDAESKARDAQKKQARAKIAKEIKSEAELIERTVTDDHPKDAILSPNQPATELSSDKENKSELENRLESEPLDKKPDLLPLERTVMKQNNDLVQDDTSDEGWQEAFPKGRSPTSRKSSNSRRPSLAKLNTNFANVPQSSRYQGKPTNFISPKTNSHESAASAGPALPLPKKLVKSASFSPKPMSPPTPAAGTEKSANPKSAPSSPASTDQIVKPAPVVSSISVKTAGKMFSYKEVALAPPGSIVKAVAEQLPTESFTEEKSEVSKEAKNVIVVKDVQEGKVQKPNKEEKLAVQDEEMIKSVNEKQEKEVGDSEVTGPSKETETAAAQDGKAEVNKVVQVKGACVEGKEVGTDTASSKGTLETEVDICTEASSAKTPVLDDNTSLSPEENVSAVNEKVEGNIEPLDLPNGEATFVPLPTDSEKEDNGSSSPLATETEKLSDTENGRETTKKLSAAAPPFNPSTVPVFGLVPLPGLKDHGGILPPPVNIPPMLPVNPIRRSPHQSATARVPYGPRLSGAYNRSGNRVPRNKPVFHNGEHIGDGSHFGPQLIMNPHAAEFVPGQPWVSNGYAVVSNGYIASSNGYPISPNGISVVPNGFPASMNGIQAIQNGFPVSPVSPTESPTVVSFKVSREHHNVEVGVESQSEAAVEGQIDKSSTDMGSIDQSVVQNAEDQCEAGEETDQAGIVEQTTQSRVDEETDQSGVVEETNQSEVDVETHSEILEKPANAVSDVSEIVATKETCNMAAEDKPTKRWGDYSDSEAEVVEDAS</sequence>
<evidence type="ECO:0000256" key="1">
    <source>
        <dbReference type="ARBA" id="ARBA00004123"/>
    </source>
</evidence>
<dbReference type="Proteomes" id="UP001188597">
    <property type="component" value="Unassembled WGS sequence"/>
</dbReference>
<name>A0AA88RVY2_9ASTE</name>
<dbReference type="GO" id="GO:0019750">
    <property type="term" value="P:chloroplast localization"/>
    <property type="evidence" value="ECO:0007669"/>
    <property type="project" value="UniProtKB-ARBA"/>
</dbReference>
<feature type="compositionally biased region" description="Acidic residues" evidence="8">
    <location>
        <begin position="987"/>
        <end position="996"/>
    </location>
</feature>
<feature type="region of interest" description="Disordered" evidence="8">
    <location>
        <begin position="1566"/>
        <end position="1608"/>
    </location>
</feature>
<feature type="region of interest" description="Disordered" evidence="8">
    <location>
        <begin position="1191"/>
        <end position="1225"/>
    </location>
</feature>
<feature type="compositionally biased region" description="Basic and acidic residues" evidence="8">
    <location>
        <begin position="1328"/>
        <end position="1343"/>
    </location>
</feature>
<dbReference type="SUPFAM" id="SSF48452">
    <property type="entry name" value="TPR-like"/>
    <property type="match status" value="2"/>
</dbReference>
<dbReference type="GO" id="GO:0005829">
    <property type="term" value="C:cytosol"/>
    <property type="evidence" value="ECO:0007669"/>
    <property type="project" value="UniProtKB-SubCell"/>
</dbReference>
<feature type="region of interest" description="Disordered" evidence="8">
    <location>
        <begin position="925"/>
        <end position="1109"/>
    </location>
</feature>
<keyword evidence="3" id="KW-0963">Cytoplasm</keyword>
<keyword evidence="6" id="KW-0539">Nucleus</keyword>
<feature type="compositionally biased region" description="Acidic residues" evidence="8">
    <location>
        <begin position="1650"/>
        <end position="1661"/>
    </location>
</feature>
<feature type="compositionally biased region" description="Basic and acidic residues" evidence="8">
    <location>
        <begin position="1639"/>
        <end position="1648"/>
    </location>
</feature>
<evidence type="ECO:0000256" key="6">
    <source>
        <dbReference type="ARBA" id="ARBA00023242"/>
    </source>
</evidence>
<dbReference type="PROSITE" id="PS50005">
    <property type="entry name" value="TPR"/>
    <property type="match status" value="1"/>
</dbReference>
<dbReference type="PANTHER" id="PTHR12601">
    <property type="entry name" value="EUKARYOTIC TRANSLATION INITIATION FACTOR 3 SUBUNIT EIF-3"/>
    <property type="match status" value="1"/>
</dbReference>
<dbReference type="GO" id="GO:0005634">
    <property type="term" value="C:nucleus"/>
    <property type="evidence" value="ECO:0007669"/>
    <property type="project" value="UniProtKB-SubCell"/>
</dbReference>
<dbReference type="SMART" id="SM00028">
    <property type="entry name" value="TPR"/>
    <property type="match status" value="3"/>
</dbReference>
<evidence type="ECO:0000313" key="11">
    <source>
        <dbReference type="Proteomes" id="UP001188597"/>
    </source>
</evidence>
<dbReference type="InterPro" id="IPR011990">
    <property type="entry name" value="TPR-like_helical_dom_sf"/>
</dbReference>
<feature type="compositionally biased region" description="Polar residues" evidence="8">
    <location>
        <begin position="1263"/>
        <end position="1286"/>
    </location>
</feature>
<evidence type="ECO:0000256" key="8">
    <source>
        <dbReference type="SAM" id="MobiDB-lite"/>
    </source>
</evidence>
<evidence type="ECO:0000256" key="5">
    <source>
        <dbReference type="ARBA" id="ARBA00022803"/>
    </source>
</evidence>
<evidence type="ECO:0000313" key="10">
    <source>
        <dbReference type="EMBL" id="KAK2997384.1"/>
    </source>
</evidence>
<dbReference type="InterPro" id="IPR033646">
    <property type="entry name" value="CLU-central"/>
</dbReference>
<evidence type="ECO:0000259" key="9">
    <source>
        <dbReference type="PROSITE" id="PS51823"/>
    </source>
</evidence>
<keyword evidence="4" id="KW-0677">Repeat</keyword>
<dbReference type="InterPro" id="IPR019734">
    <property type="entry name" value="TPR_rpt"/>
</dbReference>
<dbReference type="PROSITE" id="PS51823">
    <property type="entry name" value="CLU"/>
    <property type="match status" value="1"/>
</dbReference>
<feature type="domain" description="Clu" evidence="9">
    <location>
        <begin position="4"/>
        <end position="280"/>
    </location>
</feature>
<dbReference type="PANTHER" id="PTHR12601:SF39">
    <property type="entry name" value="PROTEIN REDUCED CHLOROPLAST COVERAGE 2"/>
    <property type="match status" value="1"/>
</dbReference>
<dbReference type="CDD" id="cd15466">
    <property type="entry name" value="CLU-central"/>
    <property type="match status" value="1"/>
</dbReference>
<feature type="region of interest" description="Disordered" evidence="8">
    <location>
        <begin position="274"/>
        <end position="300"/>
    </location>
</feature>
<feature type="compositionally biased region" description="Polar residues" evidence="8">
    <location>
        <begin position="1005"/>
        <end position="1051"/>
    </location>
</feature>
<organism evidence="10 11">
    <name type="scientific">Escallonia herrerae</name>
    <dbReference type="NCBI Taxonomy" id="1293975"/>
    <lineage>
        <taxon>Eukaryota</taxon>
        <taxon>Viridiplantae</taxon>
        <taxon>Streptophyta</taxon>
        <taxon>Embryophyta</taxon>
        <taxon>Tracheophyta</taxon>
        <taxon>Spermatophyta</taxon>
        <taxon>Magnoliopsida</taxon>
        <taxon>eudicotyledons</taxon>
        <taxon>Gunneridae</taxon>
        <taxon>Pentapetalae</taxon>
        <taxon>asterids</taxon>
        <taxon>campanulids</taxon>
        <taxon>Escalloniales</taxon>
        <taxon>Escalloniaceae</taxon>
        <taxon>Escallonia</taxon>
    </lineage>
</organism>
<dbReference type="Pfam" id="PF13424">
    <property type="entry name" value="TPR_12"/>
    <property type="match status" value="1"/>
</dbReference>
<feature type="compositionally biased region" description="Basic and acidic residues" evidence="8">
    <location>
        <begin position="1191"/>
        <end position="1204"/>
    </location>
</feature>
<feature type="repeat" description="TPR" evidence="7">
    <location>
        <begin position="617"/>
        <end position="650"/>
    </location>
</feature>
<feature type="region of interest" description="Disordered" evidence="8">
    <location>
        <begin position="1263"/>
        <end position="1350"/>
    </location>
</feature>
<dbReference type="GO" id="GO:0003729">
    <property type="term" value="F:mRNA binding"/>
    <property type="evidence" value="ECO:0007669"/>
    <property type="project" value="UniProtKB-ARBA"/>
</dbReference>
<feature type="region of interest" description="Disordered" evidence="8">
    <location>
        <begin position="1396"/>
        <end position="1420"/>
    </location>
</feature>
<protein>
    <recommendedName>
        <fullName evidence="9">Clu domain-containing protein</fullName>
    </recommendedName>
</protein>
<dbReference type="Pfam" id="PF12807">
    <property type="entry name" value="eIF3_p135"/>
    <property type="match status" value="1"/>
</dbReference>
<evidence type="ECO:0000256" key="3">
    <source>
        <dbReference type="ARBA" id="ARBA00022490"/>
    </source>
</evidence>
<dbReference type="FunFam" id="1.25.40.10:FF:000024">
    <property type="entry name" value="Tetratricopeptide repeat (TPR)-like superfamily protein"/>
    <property type="match status" value="1"/>
</dbReference>
<dbReference type="InterPro" id="IPR025697">
    <property type="entry name" value="CLU_dom"/>
</dbReference>
<comment type="caution">
    <text evidence="10">The sequence shown here is derived from an EMBL/GenBank/DDBJ whole genome shotgun (WGS) entry which is preliminary data.</text>
</comment>
<comment type="subcellular location">
    <subcellularLocation>
        <location evidence="2">Cytoplasm</location>
        <location evidence="2">Cytosol</location>
    </subcellularLocation>
    <subcellularLocation>
        <location evidence="1">Nucleus</location>
    </subcellularLocation>
</comment>
<evidence type="ECO:0000256" key="4">
    <source>
        <dbReference type="ARBA" id="ARBA00022737"/>
    </source>
</evidence>
<dbReference type="Pfam" id="PF13374">
    <property type="entry name" value="TPR_10"/>
    <property type="match status" value="1"/>
</dbReference>
<gene>
    <name evidence="10" type="ORF">RJ639_024913</name>
</gene>
<accession>A0AA88RVY2</accession>
<feature type="compositionally biased region" description="Low complexity" evidence="8">
    <location>
        <begin position="1052"/>
        <end position="1071"/>
    </location>
</feature>
<proteinExistence type="predicted"/>